<name>A0ABR4LF21_9EURO</name>
<proteinExistence type="predicted"/>
<dbReference type="Proteomes" id="UP001610444">
    <property type="component" value="Unassembled WGS sequence"/>
</dbReference>
<sequence>MIGHLVSFLSILVRSVIRTLESESVSLGFRLPVDLSHMSYHHNFFFLLVRASCHSYLSSLSLIVRYISSGTILWPTCDHKNKARVIRVTSRRSQSSLAPMRSHRFPSPTKEAWYDVARAPAVLHPLAFDSPMPAAWTPELLNFPPQIVDWHQLSDSSSRKL</sequence>
<evidence type="ECO:0000313" key="1">
    <source>
        <dbReference type="EMBL" id="KAL2862063.1"/>
    </source>
</evidence>
<dbReference type="EMBL" id="JBFXLR010000001">
    <property type="protein sequence ID" value="KAL2862063.1"/>
    <property type="molecule type" value="Genomic_DNA"/>
</dbReference>
<organism evidence="1 2">
    <name type="scientific">Aspergillus pseudodeflectus</name>
    <dbReference type="NCBI Taxonomy" id="176178"/>
    <lineage>
        <taxon>Eukaryota</taxon>
        <taxon>Fungi</taxon>
        <taxon>Dikarya</taxon>
        <taxon>Ascomycota</taxon>
        <taxon>Pezizomycotina</taxon>
        <taxon>Eurotiomycetes</taxon>
        <taxon>Eurotiomycetidae</taxon>
        <taxon>Eurotiales</taxon>
        <taxon>Aspergillaceae</taxon>
        <taxon>Aspergillus</taxon>
        <taxon>Aspergillus subgen. Nidulantes</taxon>
    </lineage>
</organism>
<keyword evidence="2" id="KW-1185">Reference proteome</keyword>
<reference evidence="1 2" key="1">
    <citation type="submission" date="2024-07" db="EMBL/GenBank/DDBJ databases">
        <title>Section-level genome sequencing and comparative genomics of Aspergillus sections Usti and Cavernicolus.</title>
        <authorList>
            <consortium name="Lawrence Berkeley National Laboratory"/>
            <person name="Nybo J.L."/>
            <person name="Vesth T.C."/>
            <person name="Theobald S."/>
            <person name="Frisvad J.C."/>
            <person name="Larsen T.O."/>
            <person name="Kjaerboelling I."/>
            <person name="Rothschild-Mancinelli K."/>
            <person name="Lyhne E.K."/>
            <person name="Kogle M.E."/>
            <person name="Barry K."/>
            <person name="Clum A."/>
            <person name="Na H."/>
            <person name="Ledsgaard L."/>
            <person name="Lin J."/>
            <person name="Lipzen A."/>
            <person name="Kuo A."/>
            <person name="Riley R."/>
            <person name="Mondo S."/>
            <person name="LaButti K."/>
            <person name="Haridas S."/>
            <person name="Pangalinan J."/>
            <person name="Salamov A.A."/>
            <person name="Simmons B.A."/>
            <person name="Magnuson J.K."/>
            <person name="Chen J."/>
            <person name="Drula E."/>
            <person name="Henrissat B."/>
            <person name="Wiebenga A."/>
            <person name="Lubbers R.J."/>
            <person name="Gomes A.C."/>
            <person name="Macurrencykelacurrency M.R."/>
            <person name="Stajich J."/>
            <person name="Grigoriev I.V."/>
            <person name="Mortensen U.H."/>
            <person name="De vries R.P."/>
            <person name="Baker S.E."/>
            <person name="Andersen M.R."/>
        </authorList>
    </citation>
    <scope>NUCLEOTIDE SEQUENCE [LARGE SCALE GENOMIC DNA]</scope>
    <source>
        <strain evidence="1 2">CBS 756.74</strain>
    </source>
</reference>
<gene>
    <name evidence="1" type="ORF">BJX68DRAFT_17058</name>
</gene>
<accession>A0ABR4LF21</accession>
<protein>
    <submittedName>
        <fullName evidence="1">Uncharacterized protein</fullName>
    </submittedName>
</protein>
<dbReference type="RefSeq" id="XP_070906153.1">
    <property type="nucleotide sequence ID" value="XM_071037049.1"/>
</dbReference>
<evidence type="ECO:0000313" key="2">
    <source>
        <dbReference type="Proteomes" id="UP001610444"/>
    </source>
</evidence>
<comment type="caution">
    <text evidence="1">The sequence shown here is derived from an EMBL/GenBank/DDBJ whole genome shotgun (WGS) entry which is preliminary data.</text>
</comment>
<dbReference type="GeneID" id="98152213"/>